<evidence type="ECO:0000259" key="7">
    <source>
        <dbReference type="Pfam" id="PF04138"/>
    </source>
</evidence>
<feature type="transmembrane region" description="Helical" evidence="6">
    <location>
        <begin position="137"/>
        <end position="154"/>
    </location>
</feature>
<dbReference type="AlphaFoldDB" id="A0A4S8PMN3"/>
<evidence type="ECO:0000256" key="2">
    <source>
        <dbReference type="ARBA" id="ARBA00009399"/>
    </source>
</evidence>
<keyword evidence="9" id="KW-1185">Reference proteome</keyword>
<evidence type="ECO:0000256" key="1">
    <source>
        <dbReference type="ARBA" id="ARBA00004141"/>
    </source>
</evidence>
<comment type="subcellular location">
    <subcellularLocation>
        <location evidence="1">Membrane</location>
        <topology evidence="1">Multi-pass membrane protein</topology>
    </subcellularLocation>
</comment>
<dbReference type="InterPro" id="IPR051401">
    <property type="entry name" value="GtrA_CellWall_Glycosyl"/>
</dbReference>
<dbReference type="InterPro" id="IPR007267">
    <property type="entry name" value="GtrA_DPMS_TM"/>
</dbReference>
<feature type="transmembrane region" description="Helical" evidence="6">
    <location>
        <begin position="60"/>
        <end position="77"/>
    </location>
</feature>
<evidence type="ECO:0000313" key="9">
    <source>
        <dbReference type="Proteomes" id="UP000305792"/>
    </source>
</evidence>
<dbReference type="PANTHER" id="PTHR38459">
    <property type="entry name" value="PROPHAGE BACTOPRENOL-LINKED GLUCOSE TRANSLOCASE HOMOLOG"/>
    <property type="match status" value="1"/>
</dbReference>
<feature type="transmembrane region" description="Helical" evidence="6">
    <location>
        <begin position="98"/>
        <end position="117"/>
    </location>
</feature>
<dbReference type="OrthoDB" id="9807815at2"/>
<keyword evidence="4 6" id="KW-1133">Transmembrane helix</keyword>
<sequence>MPTTIETPPPAPAGLFPRAAALLRRHAGELIRFAGVGGTAYVIDIGLFNVLFLGLDWTDWSAKIVSTIVATTVAFAGNRHWTWRDRRGSAAAHRQYALYFLFNGVGLLIALGCLWANNGLAEVWPQYFDTAIAKNLAANFFGVGLATIFRFFAYRTWVFRHPELAEA</sequence>
<proteinExistence type="inferred from homology"/>
<dbReference type="Pfam" id="PF04138">
    <property type="entry name" value="GtrA_DPMS_TM"/>
    <property type="match status" value="1"/>
</dbReference>
<reference evidence="8 9" key="1">
    <citation type="journal article" date="2018" name="Int. J. Syst. Evol. Microbiol.">
        <title>Glycomyces paridis sp. nov., isolated from the medicinal plant Paris polyphylla.</title>
        <authorList>
            <person name="Fang X.M."/>
            <person name="Bai J.L."/>
            <person name="Su J."/>
            <person name="Zhao L.L."/>
            <person name="Liu H.Y."/>
            <person name="Ma B.P."/>
            <person name="Zhang Y.Q."/>
            <person name="Yu L.Y."/>
        </authorList>
    </citation>
    <scope>NUCLEOTIDE SEQUENCE [LARGE SCALE GENOMIC DNA]</scope>
    <source>
        <strain evidence="8 9">CPCC 204357</strain>
    </source>
</reference>
<dbReference type="GO" id="GO:0000271">
    <property type="term" value="P:polysaccharide biosynthetic process"/>
    <property type="evidence" value="ECO:0007669"/>
    <property type="project" value="InterPro"/>
</dbReference>
<evidence type="ECO:0000256" key="3">
    <source>
        <dbReference type="ARBA" id="ARBA00022692"/>
    </source>
</evidence>
<evidence type="ECO:0000256" key="6">
    <source>
        <dbReference type="SAM" id="Phobius"/>
    </source>
</evidence>
<evidence type="ECO:0000256" key="4">
    <source>
        <dbReference type="ARBA" id="ARBA00022989"/>
    </source>
</evidence>
<feature type="domain" description="GtrA/DPMS transmembrane" evidence="7">
    <location>
        <begin position="32"/>
        <end position="159"/>
    </location>
</feature>
<evidence type="ECO:0000256" key="5">
    <source>
        <dbReference type="ARBA" id="ARBA00023136"/>
    </source>
</evidence>
<name>A0A4S8PMN3_9ACTN</name>
<organism evidence="8 9">
    <name type="scientific">Glycomyces paridis</name>
    <dbReference type="NCBI Taxonomy" id="2126555"/>
    <lineage>
        <taxon>Bacteria</taxon>
        <taxon>Bacillati</taxon>
        <taxon>Actinomycetota</taxon>
        <taxon>Actinomycetes</taxon>
        <taxon>Glycomycetales</taxon>
        <taxon>Glycomycetaceae</taxon>
        <taxon>Glycomyces</taxon>
    </lineage>
</organism>
<dbReference type="EMBL" id="STGX01000001">
    <property type="protein sequence ID" value="THV32133.1"/>
    <property type="molecule type" value="Genomic_DNA"/>
</dbReference>
<dbReference type="Proteomes" id="UP000305792">
    <property type="component" value="Unassembled WGS sequence"/>
</dbReference>
<gene>
    <name evidence="8" type="ORF">E9998_01380</name>
</gene>
<protein>
    <submittedName>
        <fullName evidence="8">GtrA family protein</fullName>
    </submittedName>
</protein>
<accession>A0A4S8PMN3</accession>
<feature type="transmembrane region" description="Helical" evidence="6">
    <location>
        <begin position="33"/>
        <end position="54"/>
    </location>
</feature>
<comment type="caution">
    <text evidence="8">The sequence shown here is derived from an EMBL/GenBank/DDBJ whole genome shotgun (WGS) entry which is preliminary data.</text>
</comment>
<dbReference type="PANTHER" id="PTHR38459:SF1">
    <property type="entry name" value="PROPHAGE BACTOPRENOL-LINKED GLUCOSE TRANSLOCASE HOMOLOG"/>
    <property type="match status" value="1"/>
</dbReference>
<comment type="similarity">
    <text evidence="2">Belongs to the GtrA family.</text>
</comment>
<dbReference type="RefSeq" id="WP_136527907.1">
    <property type="nucleotide sequence ID" value="NZ_STGX01000001.1"/>
</dbReference>
<dbReference type="GO" id="GO:0005886">
    <property type="term" value="C:plasma membrane"/>
    <property type="evidence" value="ECO:0007669"/>
    <property type="project" value="TreeGrafter"/>
</dbReference>
<keyword evidence="3 6" id="KW-0812">Transmembrane</keyword>
<evidence type="ECO:0000313" key="8">
    <source>
        <dbReference type="EMBL" id="THV32133.1"/>
    </source>
</evidence>
<keyword evidence="5 6" id="KW-0472">Membrane</keyword>